<protein>
    <submittedName>
        <fullName evidence="1">Uncharacterized protein</fullName>
    </submittedName>
</protein>
<reference evidence="1" key="1">
    <citation type="submission" date="2018-05" db="EMBL/GenBank/DDBJ databases">
        <authorList>
            <person name="Lanie J.A."/>
            <person name="Ng W.-L."/>
            <person name="Kazmierczak K.M."/>
            <person name="Andrzejewski T.M."/>
            <person name="Davidsen T.M."/>
            <person name="Wayne K.J."/>
            <person name="Tettelin H."/>
            <person name="Glass J.I."/>
            <person name="Rusch D."/>
            <person name="Podicherti R."/>
            <person name="Tsui H.-C.T."/>
            <person name="Winkler M.E."/>
        </authorList>
    </citation>
    <scope>NUCLEOTIDE SEQUENCE</scope>
</reference>
<gene>
    <name evidence="1" type="ORF">METZ01_LOCUS115643</name>
</gene>
<name>A0A381XDG0_9ZZZZ</name>
<sequence>MSIRIDSFLIVAVSVFLCSCSSERGDLASIDTVTTEERTQEENDLREWNNRIRLEKFDIVLPEVMRNNDVDMWIHVMRETIPDPF</sequence>
<proteinExistence type="predicted"/>
<feature type="non-terminal residue" evidence="1">
    <location>
        <position position="85"/>
    </location>
</feature>
<dbReference type="AlphaFoldDB" id="A0A381XDG0"/>
<evidence type="ECO:0000313" key="1">
    <source>
        <dbReference type="EMBL" id="SVA62789.1"/>
    </source>
</evidence>
<dbReference type="EMBL" id="UINC01014780">
    <property type="protein sequence ID" value="SVA62789.1"/>
    <property type="molecule type" value="Genomic_DNA"/>
</dbReference>
<organism evidence="1">
    <name type="scientific">marine metagenome</name>
    <dbReference type="NCBI Taxonomy" id="408172"/>
    <lineage>
        <taxon>unclassified sequences</taxon>
        <taxon>metagenomes</taxon>
        <taxon>ecological metagenomes</taxon>
    </lineage>
</organism>
<dbReference type="PROSITE" id="PS51257">
    <property type="entry name" value="PROKAR_LIPOPROTEIN"/>
    <property type="match status" value="1"/>
</dbReference>
<accession>A0A381XDG0</accession>